<dbReference type="RefSeq" id="WP_061179727.1">
    <property type="nucleotide sequence ID" value="NZ_FCOE02000050.1"/>
</dbReference>
<dbReference type="Proteomes" id="UP000054911">
    <property type="component" value="Unassembled WGS sequence"/>
</dbReference>
<reference evidence="1" key="1">
    <citation type="submission" date="2016-01" db="EMBL/GenBank/DDBJ databases">
        <authorList>
            <person name="Peeters C."/>
        </authorList>
    </citation>
    <scope>NUCLEOTIDE SEQUENCE [LARGE SCALE GENOMIC DNA]</scope>
    <source>
        <strain evidence="1">LMG 29323</strain>
    </source>
</reference>
<dbReference type="STRING" id="1777141.AWB80_07527"/>
<dbReference type="AlphaFoldDB" id="A0A158DV41"/>
<keyword evidence="2" id="KW-1185">Reference proteome</keyword>
<organism evidence="1 2">
    <name type="scientific">Caballeronia pedi</name>
    <dbReference type="NCBI Taxonomy" id="1777141"/>
    <lineage>
        <taxon>Bacteria</taxon>
        <taxon>Pseudomonadati</taxon>
        <taxon>Pseudomonadota</taxon>
        <taxon>Betaproteobacteria</taxon>
        <taxon>Burkholderiales</taxon>
        <taxon>Burkholderiaceae</taxon>
        <taxon>Caballeronia</taxon>
    </lineage>
</organism>
<accession>A0A158DV41</accession>
<evidence type="ECO:0000313" key="1">
    <source>
        <dbReference type="EMBL" id="SAK98465.1"/>
    </source>
</evidence>
<evidence type="ECO:0000313" key="2">
    <source>
        <dbReference type="Proteomes" id="UP000054911"/>
    </source>
</evidence>
<proteinExistence type="predicted"/>
<dbReference type="EMBL" id="FCOE02000050">
    <property type="protein sequence ID" value="SAK98465.1"/>
    <property type="molecule type" value="Genomic_DNA"/>
</dbReference>
<name>A0A158DV41_9BURK</name>
<sequence length="116" mass="13505">MTAFKKPTIKENGRAYVRLFQCFPNTESWLNFLANHSIKSETYGSRYDADCEIRVINRATGDLAVLGLEIPNRIRYHTFGGDRSFWNEWYLSATHTRHRTTELGYNSPSKDETVPR</sequence>
<gene>
    <name evidence="1" type="ORF">AWB80_07527</name>
</gene>
<protein>
    <submittedName>
        <fullName evidence="1">Uncharacterized protein</fullName>
    </submittedName>
</protein>
<comment type="caution">
    <text evidence="1">The sequence shown here is derived from an EMBL/GenBank/DDBJ whole genome shotgun (WGS) entry which is preliminary data.</text>
</comment>
<dbReference type="OrthoDB" id="9133591at2"/>